<reference evidence="3" key="1">
    <citation type="submission" date="2016-10" db="EMBL/GenBank/DDBJ databases">
        <authorList>
            <person name="Varghese N."/>
            <person name="Submissions S."/>
        </authorList>
    </citation>
    <scope>NUCLEOTIDE SEQUENCE [LARGE SCALE GENOMIC DNA]</scope>
    <source>
        <strain evidence="3">DSM 23095</strain>
    </source>
</reference>
<keyword evidence="1" id="KW-1133">Transmembrane helix</keyword>
<gene>
    <name evidence="2" type="ORF">SAMN04488104_101828</name>
</gene>
<sequence length="70" mass="8035">MEAVASFILIFLVYFLGTLAIVQEVIRPRRQLITLNGGKIKQWATNYSKIILLSLLLSFLTTSLAYWLFI</sequence>
<dbReference type="AlphaFoldDB" id="A0A1G6SQ21"/>
<keyword evidence="1" id="KW-0812">Transmembrane</keyword>
<evidence type="ECO:0000313" key="2">
    <source>
        <dbReference type="EMBL" id="SDD18970.1"/>
    </source>
</evidence>
<dbReference type="RefSeq" id="WP_087939404.1">
    <property type="nucleotide sequence ID" value="NZ_FNAC01000018.1"/>
</dbReference>
<proteinExistence type="predicted"/>
<evidence type="ECO:0000313" key="3">
    <source>
        <dbReference type="Proteomes" id="UP000199060"/>
    </source>
</evidence>
<protein>
    <submittedName>
        <fullName evidence="2">Uncharacterized protein</fullName>
    </submittedName>
</protein>
<keyword evidence="1" id="KW-0472">Membrane</keyword>
<keyword evidence="3" id="KW-1185">Reference proteome</keyword>
<organism evidence="2 3">
    <name type="scientific">Algoriphagus faecimaris</name>
    <dbReference type="NCBI Taxonomy" id="686796"/>
    <lineage>
        <taxon>Bacteria</taxon>
        <taxon>Pseudomonadati</taxon>
        <taxon>Bacteroidota</taxon>
        <taxon>Cytophagia</taxon>
        <taxon>Cytophagales</taxon>
        <taxon>Cyclobacteriaceae</taxon>
        <taxon>Algoriphagus</taxon>
    </lineage>
</organism>
<evidence type="ECO:0000256" key="1">
    <source>
        <dbReference type="SAM" id="Phobius"/>
    </source>
</evidence>
<dbReference type="OrthoDB" id="828155at2"/>
<dbReference type="Proteomes" id="UP000199060">
    <property type="component" value="Unassembled WGS sequence"/>
</dbReference>
<dbReference type="EMBL" id="FNAC01000018">
    <property type="protein sequence ID" value="SDD18970.1"/>
    <property type="molecule type" value="Genomic_DNA"/>
</dbReference>
<feature type="transmembrane region" description="Helical" evidence="1">
    <location>
        <begin position="6"/>
        <end position="26"/>
    </location>
</feature>
<feature type="transmembrane region" description="Helical" evidence="1">
    <location>
        <begin position="47"/>
        <end position="69"/>
    </location>
</feature>
<accession>A0A1G6SQ21</accession>
<name>A0A1G6SQ21_9BACT</name>